<dbReference type="OrthoDB" id="2507564at2759"/>
<name>A0A420J7J0_9PEZI</name>
<evidence type="ECO:0000313" key="2">
    <source>
        <dbReference type="Proteomes" id="UP000285405"/>
    </source>
</evidence>
<dbReference type="InterPro" id="IPR052579">
    <property type="entry name" value="Zinc_finger_SWIM"/>
</dbReference>
<proteinExistence type="predicted"/>
<comment type="caution">
    <text evidence="1">The sequence shown here is derived from an EMBL/GenBank/DDBJ whole genome shotgun (WGS) entry which is preliminary data.</text>
</comment>
<dbReference type="EMBL" id="MCBR01001151">
    <property type="protein sequence ID" value="RKF82749.1"/>
    <property type="molecule type" value="Genomic_DNA"/>
</dbReference>
<accession>A0A420J7J0</accession>
<feature type="non-terminal residue" evidence="1">
    <location>
        <position position="169"/>
    </location>
</feature>
<dbReference type="Proteomes" id="UP000285405">
    <property type="component" value="Unassembled WGS sequence"/>
</dbReference>
<dbReference type="AlphaFoldDB" id="A0A420J7J0"/>
<dbReference type="PANTHER" id="PTHR31569:SF4">
    <property type="entry name" value="SWIM-TYPE DOMAIN-CONTAINING PROTEIN"/>
    <property type="match status" value="1"/>
</dbReference>
<gene>
    <name evidence="1" type="ORF">GcC1_011032</name>
</gene>
<protein>
    <submittedName>
        <fullName evidence="1">Uncharacterized protein</fullName>
    </submittedName>
</protein>
<sequence>MAKHRGSFASKEEWDVWENSWKTVIQQATCEGFNEAWSALKSVSPPDLVSYVEGQWIPHKERFATPWTNNYCHFGDSTSSAAEGAHAKLRAYLEVSTAHLFTVFERLKDSHQSDITEISARIGQQQQKIGRRVRGRIFEKAKLRMSHSALHMIADLIDVITKEEFQHVA</sequence>
<evidence type="ECO:0000313" key="1">
    <source>
        <dbReference type="EMBL" id="RKF82749.1"/>
    </source>
</evidence>
<dbReference type="PANTHER" id="PTHR31569">
    <property type="entry name" value="SWIM-TYPE DOMAIN-CONTAINING PROTEIN"/>
    <property type="match status" value="1"/>
</dbReference>
<organism evidence="1 2">
    <name type="scientific">Golovinomyces cichoracearum</name>
    <dbReference type="NCBI Taxonomy" id="62708"/>
    <lineage>
        <taxon>Eukaryota</taxon>
        <taxon>Fungi</taxon>
        <taxon>Dikarya</taxon>
        <taxon>Ascomycota</taxon>
        <taxon>Pezizomycotina</taxon>
        <taxon>Leotiomycetes</taxon>
        <taxon>Erysiphales</taxon>
        <taxon>Erysiphaceae</taxon>
        <taxon>Golovinomyces</taxon>
    </lineage>
</organism>
<reference evidence="1 2" key="1">
    <citation type="journal article" date="2018" name="BMC Genomics">
        <title>Comparative genome analyses reveal sequence features reflecting distinct modes of host-adaptation between dicot and monocot powdery mildew.</title>
        <authorList>
            <person name="Wu Y."/>
            <person name="Ma X."/>
            <person name="Pan Z."/>
            <person name="Kale S.D."/>
            <person name="Song Y."/>
            <person name="King H."/>
            <person name="Zhang Q."/>
            <person name="Presley C."/>
            <person name="Deng X."/>
            <person name="Wei C.I."/>
            <person name="Xiao S."/>
        </authorList>
    </citation>
    <scope>NUCLEOTIDE SEQUENCE [LARGE SCALE GENOMIC DNA]</scope>
    <source>
        <strain evidence="1">UCSC1</strain>
    </source>
</reference>